<reference evidence="10" key="1">
    <citation type="submission" date="2022-08" db="EMBL/GenBank/DDBJ databases">
        <title>Novel sulfate-reducing endosymbionts in the free-living metamonad Anaeramoeba.</title>
        <authorList>
            <person name="Jerlstrom-Hultqvist J."/>
            <person name="Cepicka I."/>
            <person name="Gallot-Lavallee L."/>
            <person name="Salas-Leiva D."/>
            <person name="Curtis B.A."/>
            <person name="Zahonova K."/>
            <person name="Pipaliya S."/>
            <person name="Dacks J."/>
            <person name="Roger A.J."/>
        </authorList>
    </citation>
    <scope>NUCLEOTIDE SEQUENCE</scope>
    <source>
        <strain evidence="10">Schooner1</strain>
    </source>
</reference>
<accession>A0ABQ8YVD8</accession>
<evidence type="ECO:0000256" key="3">
    <source>
        <dbReference type="ARBA" id="ARBA00022475"/>
    </source>
</evidence>
<feature type="transmembrane region" description="Helical" evidence="9">
    <location>
        <begin position="110"/>
        <end position="130"/>
    </location>
</feature>
<keyword evidence="4 9" id="KW-0812">Transmembrane</keyword>
<dbReference type="EMBL" id="JAOAOG010000110">
    <property type="protein sequence ID" value="KAJ6248531.1"/>
    <property type="molecule type" value="Genomic_DNA"/>
</dbReference>
<evidence type="ECO:0000256" key="7">
    <source>
        <dbReference type="ARBA" id="ARBA00035120"/>
    </source>
</evidence>
<evidence type="ECO:0000256" key="6">
    <source>
        <dbReference type="ARBA" id="ARBA00023136"/>
    </source>
</evidence>
<name>A0ABQ8YVD8_9EUKA</name>
<comment type="similarity">
    <text evidence="7">Belongs to the fluoride channel Fluc/FEX (TC 1.A.43) family.</text>
</comment>
<comment type="function">
    <text evidence="1">Fluoride channel required for the rapid expulsion of cytoplasmic fluoride.</text>
</comment>
<keyword evidence="6 9" id="KW-0472">Membrane</keyword>
<feature type="transmembrane region" description="Helical" evidence="9">
    <location>
        <begin position="49"/>
        <end position="69"/>
    </location>
</feature>
<dbReference type="PANTHER" id="PTHR28259:SF1">
    <property type="entry name" value="FLUORIDE EXPORT PROTEIN 1-RELATED"/>
    <property type="match status" value="1"/>
</dbReference>
<feature type="transmembrane region" description="Helical" evidence="9">
    <location>
        <begin position="485"/>
        <end position="510"/>
    </location>
</feature>
<feature type="transmembrane region" description="Helical" evidence="9">
    <location>
        <begin position="344"/>
        <end position="364"/>
    </location>
</feature>
<evidence type="ECO:0000313" key="10">
    <source>
        <dbReference type="EMBL" id="KAJ6248531.1"/>
    </source>
</evidence>
<protein>
    <submittedName>
        <fullName evidence="10">Fluoride export protein</fullName>
    </submittedName>
</protein>
<dbReference type="Proteomes" id="UP001150062">
    <property type="component" value="Unassembled WGS sequence"/>
</dbReference>
<feature type="transmembrane region" description="Helical" evidence="9">
    <location>
        <begin position="142"/>
        <end position="167"/>
    </location>
</feature>
<organism evidence="10 11">
    <name type="scientific">Anaeramoeba flamelloides</name>
    <dbReference type="NCBI Taxonomy" id="1746091"/>
    <lineage>
        <taxon>Eukaryota</taxon>
        <taxon>Metamonada</taxon>
        <taxon>Anaeramoebidae</taxon>
        <taxon>Anaeramoeba</taxon>
    </lineage>
</organism>
<evidence type="ECO:0000256" key="2">
    <source>
        <dbReference type="ARBA" id="ARBA00004651"/>
    </source>
</evidence>
<keyword evidence="3" id="KW-1003">Cell membrane</keyword>
<keyword evidence="11" id="KW-1185">Reference proteome</keyword>
<dbReference type="PANTHER" id="PTHR28259">
    <property type="entry name" value="FLUORIDE EXPORT PROTEIN 1-RELATED"/>
    <property type="match status" value="1"/>
</dbReference>
<comment type="catalytic activity">
    <reaction evidence="8">
        <text>fluoride(in) = fluoride(out)</text>
        <dbReference type="Rhea" id="RHEA:76159"/>
        <dbReference type="ChEBI" id="CHEBI:17051"/>
    </reaction>
    <physiologicalReaction direction="left-to-right" evidence="8">
        <dbReference type="Rhea" id="RHEA:76160"/>
    </physiologicalReaction>
</comment>
<proteinExistence type="inferred from homology"/>
<dbReference type="InterPro" id="IPR003691">
    <property type="entry name" value="FluC"/>
</dbReference>
<keyword evidence="5 9" id="KW-1133">Transmembrane helix</keyword>
<evidence type="ECO:0000256" key="4">
    <source>
        <dbReference type="ARBA" id="ARBA00022692"/>
    </source>
</evidence>
<feature type="transmembrane region" description="Helical" evidence="9">
    <location>
        <begin position="379"/>
        <end position="398"/>
    </location>
</feature>
<evidence type="ECO:0000256" key="8">
    <source>
        <dbReference type="ARBA" id="ARBA00035585"/>
    </source>
</evidence>
<evidence type="ECO:0000256" key="9">
    <source>
        <dbReference type="SAM" id="Phobius"/>
    </source>
</evidence>
<gene>
    <name evidence="10" type="ORF">M0813_17497</name>
</gene>
<comment type="caution">
    <text evidence="10">The sequence shown here is derived from an EMBL/GenBank/DDBJ whole genome shotgun (WGS) entry which is preliminary data.</text>
</comment>
<evidence type="ECO:0000256" key="5">
    <source>
        <dbReference type="ARBA" id="ARBA00022989"/>
    </source>
</evidence>
<evidence type="ECO:0000256" key="1">
    <source>
        <dbReference type="ARBA" id="ARBA00002598"/>
    </source>
</evidence>
<sequence length="511" mass="59621">MSLLDDSSKIPLPDLGKANKQKAIEKSPKKAEIPTILTRRVSEETYLNFWRVVWMIVIGLFASFLEFWLPDIYISDINLSNTIKNGIGSFVIGIVSTIETIKFQYPQTYLVYNAIGGSFCSVMTTFGNIIEDTENLMYYNNYWPAPVYLIANLIFSFLLHELGTLFAKKWKSGARFADILLSFDNSDQRIMFELENKGFKGKLEALDKAVLENLDFATNLIEKRNTVLKRLKSESKLHQKRFFNMNGMNLNNRKKRKNVPLKTNHGDNNSMKESLLDNAHSLEDENIEEVDENLFDEEFAQDQNKSTVVYYKDKRLDELSKHIEIQFLKKEAHDTIFLTQRHKAVIIIMMSFVILNCFFVKRPLFYPYRFIENQSDLEFYYYIMLFLNVFGAFAGGWISGDQNKKFDIQWGTFRNNMVSVILIATAHNILVFEGIFHITTKFKIFLLSFISDYCGSESNWAGLINETALLYRNKSIKKSIALKNLFYTLILCYLFYIILIYIVRLIFFFII</sequence>
<feature type="transmembrane region" description="Helical" evidence="9">
    <location>
        <begin position="418"/>
        <end position="438"/>
    </location>
</feature>
<comment type="subcellular location">
    <subcellularLocation>
        <location evidence="2">Cell membrane</location>
        <topology evidence="2">Multi-pass membrane protein</topology>
    </subcellularLocation>
</comment>
<feature type="transmembrane region" description="Helical" evidence="9">
    <location>
        <begin position="81"/>
        <end position="98"/>
    </location>
</feature>
<evidence type="ECO:0000313" key="11">
    <source>
        <dbReference type="Proteomes" id="UP001150062"/>
    </source>
</evidence>